<accession>A0ABV2T0T1</accession>
<comment type="caution">
    <text evidence="8">The sequence shown here is derived from an EMBL/GenBank/DDBJ whole genome shotgun (WGS) entry which is preliminary data.</text>
</comment>
<dbReference type="Pfam" id="PF07980">
    <property type="entry name" value="SusD_RagB"/>
    <property type="match status" value="1"/>
</dbReference>
<comment type="subcellular location">
    <subcellularLocation>
        <location evidence="1">Cell outer membrane</location>
    </subcellularLocation>
</comment>
<evidence type="ECO:0000313" key="8">
    <source>
        <dbReference type="EMBL" id="MET6996632.1"/>
    </source>
</evidence>
<keyword evidence="9" id="KW-1185">Reference proteome</keyword>
<evidence type="ECO:0000313" key="9">
    <source>
        <dbReference type="Proteomes" id="UP001549749"/>
    </source>
</evidence>
<dbReference type="Proteomes" id="UP001549749">
    <property type="component" value="Unassembled WGS sequence"/>
</dbReference>
<evidence type="ECO:0000256" key="5">
    <source>
        <dbReference type="ARBA" id="ARBA00023237"/>
    </source>
</evidence>
<sequence length="546" mass="61465">MKPIFLFIILYACLTTSCTKQLNEEMRAGIPDTYLNTPDGFNAGVNAAYSYLRTWYGQQNGAQLTVYGTDTYMCALGELALDAYNFNLNATRGFITGPWNDLYLALNACNAVISRAPKVPMAEDLKNVRLGEARFLRAMYYFLLVQTWGPVQLSLEETTSITTTAHRTPVDSIYKAIIADLDFAVAHLPATAANYGRATKPAAEHFLAKVYLTRAGISARQPDDYKRAAELAKNVITKYNYQLLNNYSDVFVQGSGEKNPEVIFAVQYSKDVLTNGQGNQSHLYYIMGYTAFPGVLRDLANGRTYQFFRPTRFTTDTLFDKVHDSRYEKSFITTYYCNNPGTFNINGRQVTMQLGDTAIYLPGYEVTKEARDRANYSIITPSQYNQTNYPTLSKFIDPQRPDINNVAGSRDFIVFRLAETYLIAAEALMMSGNTPEAVPYMNEVRRRAARTGATPQETAANKQAMEIKAADLDIDFILDERGRELLGEYVRWFDLVRTGKLIERVKLHNPNGAVNIKPFHLVRPIPQDQIDKTAGGNNAFPQNPEY</sequence>
<comment type="similarity">
    <text evidence="2">Belongs to the SusD family.</text>
</comment>
<protein>
    <submittedName>
        <fullName evidence="8">RagB/SusD family nutrient uptake outer membrane protein</fullName>
    </submittedName>
</protein>
<dbReference type="EMBL" id="JBEXAC010000001">
    <property type="protein sequence ID" value="MET6996632.1"/>
    <property type="molecule type" value="Genomic_DNA"/>
</dbReference>
<reference evidence="8 9" key="1">
    <citation type="submission" date="2024-06" db="EMBL/GenBank/DDBJ databases">
        <title>Chitinophaga defluvii sp. nov., isolated from municipal sewage.</title>
        <authorList>
            <person name="Zhang L."/>
        </authorList>
    </citation>
    <scope>NUCLEOTIDE SEQUENCE [LARGE SCALE GENOMIC DNA]</scope>
    <source>
        <strain evidence="8 9">H8</strain>
    </source>
</reference>
<dbReference type="InterPro" id="IPR011990">
    <property type="entry name" value="TPR-like_helical_dom_sf"/>
</dbReference>
<organism evidence="8 9">
    <name type="scientific">Chitinophaga defluvii</name>
    <dbReference type="NCBI Taxonomy" id="3163343"/>
    <lineage>
        <taxon>Bacteria</taxon>
        <taxon>Pseudomonadati</taxon>
        <taxon>Bacteroidota</taxon>
        <taxon>Chitinophagia</taxon>
        <taxon>Chitinophagales</taxon>
        <taxon>Chitinophagaceae</taxon>
        <taxon>Chitinophaga</taxon>
    </lineage>
</organism>
<evidence type="ECO:0000256" key="3">
    <source>
        <dbReference type="ARBA" id="ARBA00022729"/>
    </source>
</evidence>
<evidence type="ECO:0000256" key="4">
    <source>
        <dbReference type="ARBA" id="ARBA00023136"/>
    </source>
</evidence>
<dbReference type="InterPro" id="IPR033985">
    <property type="entry name" value="SusD-like_N"/>
</dbReference>
<keyword evidence="4" id="KW-0472">Membrane</keyword>
<feature type="domain" description="RagB/SusD" evidence="6">
    <location>
        <begin position="260"/>
        <end position="546"/>
    </location>
</feature>
<keyword evidence="5" id="KW-0998">Cell outer membrane</keyword>
<dbReference type="Pfam" id="PF14322">
    <property type="entry name" value="SusD-like_3"/>
    <property type="match status" value="1"/>
</dbReference>
<evidence type="ECO:0000259" key="6">
    <source>
        <dbReference type="Pfam" id="PF07980"/>
    </source>
</evidence>
<feature type="domain" description="SusD-like N-terminal" evidence="7">
    <location>
        <begin position="87"/>
        <end position="212"/>
    </location>
</feature>
<keyword evidence="3" id="KW-0732">Signal</keyword>
<dbReference type="PROSITE" id="PS51257">
    <property type="entry name" value="PROKAR_LIPOPROTEIN"/>
    <property type="match status" value="1"/>
</dbReference>
<dbReference type="SUPFAM" id="SSF48452">
    <property type="entry name" value="TPR-like"/>
    <property type="match status" value="1"/>
</dbReference>
<dbReference type="RefSeq" id="WP_354659274.1">
    <property type="nucleotide sequence ID" value="NZ_JBEXAC010000001.1"/>
</dbReference>
<dbReference type="InterPro" id="IPR012944">
    <property type="entry name" value="SusD_RagB_dom"/>
</dbReference>
<proteinExistence type="inferred from homology"/>
<dbReference type="Gene3D" id="1.25.40.390">
    <property type="match status" value="1"/>
</dbReference>
<evidence type="ECO:0000256" key="2">
    <source>
        <dbReference type="ARBA" id="ARBA00006275"/>
    </source>
</evidence>
<evidence type="ECO:0000256" key="1">
    <source>
        <dbReference type="ARBA" id="ARBA00004442"/>
    </source>
</evidence>
<dbReference type="CDD" id="cd08977">
    <property type="entry name" value="SusD"/>
    <property type="match status" value="1"/>
</dbReference>
<evidence type="ECO:0000259" key="7">
    <source>
        <dbReference type="Pfam" id="PF14322"/>
    </source>
</evidence>
<name>A0ABV2T0T1_9BACT</name>
<gene>
    <name evidence="8" type="ORF">ABR189_04605</name>
</gene>